<feature type="signal peptide" evidence="1">
    <location>
        <begin position="1"/>
        <end position="20"/>
    </location>
</feature>
<gene>
    <name evidence="2" type="ORF">PbJCM13498_27990</name>
</gene>
<evidence type="ECO:0000313" key="2">
    <source>
        <dbReference type="EMBL" id="GET33936.1"/>
    </source>
</evidence>
<evidence type="ECO:0000256" key="1">
    <source>
        <dbReference type="SAM" id="SignalP"/>
    </source>
</evidence>
<accession>A0A5M4B210</accession>
<protein>
    <recommendedName>
        <fullName evidence="4">Type IX secretion system membrane protein PorP/SprF</fullName>
    </recommendedName>
</protein>
<dbReference type="Pfam" id="PF11751">
    <property type="entry name" value="PorP_SprF"/>
    <property type="match status" value="1"/>
</dbReference>
<keyword evidence="1" id="KW-0732">Signal</keyword>
<organism evidence="2 3">
    <name type="scientific">Prolixibacter bellariivorans</name>
    <dbReference type="NCBI Taxonomy" id="314319"/>
    <lineage>
        <taxon>Bacteria</taxon>
        <taxon>Pseudomonadati</taxon>
        <taxon>Bacteroidota</taxon>
        <taxon>Bacteroidia</taxon>
        <taxon>Marinilabiliales</taxon>
        <taxon>Prolixibacteraceae</taxon>
        <taxon>Prolixibacter</taxon>
    </lineage>
</organism>
<evidence type="ECO:0000313" key="3">
    <source>
        <dbReference type="Proteomes" id="UP000391834"/>
    </source>
</evidence>
<keyword evidence="3" id="KW-1185">Reference proteome</keyword>
<dbReference type="OrthoDB" id="1114455at2"/>
<dbReference type="NCBIfam" id="TIGR03519">
    <property type="entry name" value="T9SS_PorP_fam"/>
    <property type="match status" value="1"/>
</dbReference>
<dbReference type="Proteomes" id="UP000391834">
    <property type="component" value="Unassembled WGS sequence"/>
</dbReference>
<sequence length="320" mass="36562">MKKILSAITGFLLFSTALYSQQLPLNESYFINKYSLASAYVGNSENNALFASYRRDWSGEGSLAPHTIRLSYHDRLKNTRVGLGGKLMMDKIGIFQNFIGMASYSYRLESRYDHIYFGISAGFIQSSIDFSDYYTDPNFNYDPVMTNGDVSSQFKFISDLSMVYKHKSFQTGFALSNVGYGEYSYSEVQSGNKPYANYRVHALYSLWLDDIWQLTPLALYRGGKNMKSQLEVAVQAKCDDRFWGNVALRGKDIFCVGIGFDASKELIVNYTYNFSTGISFSKFQNHELTVGIRLTAFSPRYKSMKYEEFKSRVGLFLNKK</sequence>
<dbReference type="RefSeq" id="WP_153637595.1">
    <property type="nucleotide sequence ID" value="NZ_BLAX01000001.1"/>
</dbReference>
<dbReference type="InterPro" id="IPR019861">
    <property type="entry name" value="PorP/SprF_Bacteroidetes"/>
</dbReference>
<comment type="caution">
    <text evidence="2">The sequence shown here is derived from an EMBL/GenBank/DDBJ whole genome shotgun (WGS) entry which is preliminary data.</text>
</comment>
<name>A0A5M4B210_9BACT</name>
<evidence type="ECO:0008006" key="4">
    <source>
        <dbReference type="Google" id="ProtNLM"/>
    </source>
</evidence>
<dbReference type="AlphaFoldDB" id="A0A5M4B210"/>
<dbReference type="EMBL" id="BLAX01000001">
    <property type="protein sequence ID" value="GET33936.1"/>
    <property type="molecule type" value="Genomic_DNA"/>
</dbReference>
<proteinExistence type="predicted"/>
<feature type="chain" id="PRO_5024424766" description="Type IX secretion system membrane protein PorP/SprF" evidence="1">
    <location>
        <begin position="21"/>
        <end position="320"/>
    </location>
</feature>
<reference evidence="2 3" key="1">
    <citation type="submission" date="2019-10" db="EMBL/GenBank/DDBJ databases">
        <title>Prolixibacter strains distinguished by the presence of nitrate reductase genes were adept at nitrate-dependent anaerobic corrosion of metallic iron and carbon steel.</title>
        <authorList>
            <person name="Iino T."/>
            <person name="Shono N."/>
            <person name="Ito K."/>
            <person name="Nakamura R."/>
            <person name="Sueoka K."/>
            <person name="Harayama S."/>
            <person name="Ohkuma M."/>
        </authorList>
    </citation>
    <scope>NUCLEOTIDE SEQUENCE [LARGE SCALE GENOMIC DNA]</scope>
    <source>
        <strain evidence="2 3">JCM 13498</strain>
    </source>
</reference>